<evidence type="ECO:0000313" key="3">
    <source>
        <dbReference type="Proteomes" id="UP001501822"/>
    </source>
</evidence>
<keyword evidence="3" id="KW-1185">Reference proteome</keyword>
<feature type="region of interest" description="Disordered" evidence="1">
    <location>
        <begin position="1"/>
        <end position="20"/>
    </location>
</feature>
<proteinExistence type="predicted"/>
<evidence type="ECO:0000256" key="1">
    <source>
        <dbReference type="SAM" id="MobiDB-lite"/>
    </source>
</evidence>
<dbReference type="Proteomes" id="UP001501822">
    <property type="component" value="Unassembled WGS sequence"/>
</dbReference>
<organism evidence="2 3">
    <name type="scientific">Actinoallomurus spadix</name>
    <dbReference type="NCBI Taxonomy" id="79912"/>
    <lineage>
        <taxon>Bacteria</taxon>
        <taxon>Bacillati</taxon>
        <taxon>Actinomycetota</taxon>
        <taxon>Actinomycetes</taxon>
        <taxon>Streptosporangiales</taxon>
        <taxon>Thermomonosporaceae</taxon>
        <taxon>Actinoallomurus</taxon>
    </lineage>
</organism>
<sequence>MTRSGWPAHRSRAAGRRRRRARVGPAAAVLAAAVLGTGVLAPNALASAPPQPGPGAGLRQAPVVTSVVPDERLNAAWRAFGDSGGGWSNHRGWAASDGTYSATLPGGRVAWLLNDTFLGPVNADESLPRDAGFVHNTIVTAGRDGLPRTTLTGGTHDAPRSLVGETPTAPPWDPSGTNDGWYWNGDGIMDGGRLRLFEYAQVPTDDPPPWNFTWVRTDIASFSPDLGGAKVTHSYDEGNVSWGVELTRVGGYIYIYGAESGHMHVARARAGHLVDRSWEFYTGSGWSHDPTASARVTDNVGASYSVTEVNGFYVLTTSDAYLGHDIYVATAPTPVGPFTNRTDVYTAPEGGGNIYAPYNIAAHPELSRPGELVISYNVNSQKIDDLYANVNNNRARFLDLRFAP</sequence>
<accession>A0ABP3GCW3</accession>
<dbReference type="RefSeq" id="WP_252798641.1">
    <property type="nucleotide sequence ID" value="NZ_BAAABM010000029.1"/>
</dbReference>
<evidence type="ECO:0000313" key="2">
    <source>
        <dbReference type="EMBL" id="GAA0341749.1"/>
    </source>
</evidence>
<dbReference type="EMBL" id="BAAABM010000029">
    <property type="protein sequence ID" value="GAA0341749.1"/>
    <property type="molecule type" value="Genomic_DNA"/>
</dbReference>
<feature type="compositionally biased region" description="Basic residues" evidence="1">
    <location>
        <begin position="9"/>
        <end position="20"/>
    </location>
</feature>
<gene>
    <name evidence="2" type="ORF">GCM10010151_34130</name>
</gene>
<reference evidence="3" key="1">
    <citation type="journal article" date="2019" name="Int. J. Syst. Evol. Microbiol.">
        <title>The Global Catalogue of Microorganisms (GCM) 10K type strain sequencing project: providing services to taxonomists for standard genome sequencing and annotation.</title>
        <authorList>
            <consortium name="The Broad Institute Genomics Platform"/>
            <consortium name="The Broad Institute Genome Sequencing Center for Infectious Disease"/>
            <person name="Wu L."/>
            <person name="Ma J."/>
        </authorList>
    </citation>
    <scope>NUCLEOTIDE SEQUENCE [LARGE SCALE GENOMIC DNA]</scope>
    <source>
        <strain evidence="3">JCM 3146</strain>
    </source>
</reference>
<comment type="caution">
    <text evidence="2">The sequence shown here is derived from an EMBL/GenBank/DDBJ whole genome shotgun (WGS) entry which is preliminary data.</text>
</comment>
<protein>
    <recommendedName>
        <fullName evidence="4">DUF4185 domain-containing protein</fullName>
    </recommendedName>
</protein>
<evidence type="ECO:0008006" key="4">
    <source>
        <dbReference type="Google" id="ProtNLM"/>
    </source>
</evidence>
<name>A0ABP3GCW3_9ACTN</name>
<feature type="region of interest" description="Disordered" evidence="1">
    <location>
        <begin position="145"/>
        <end position="175"/>
    </location>
</feature>